<evidence type="ECO:0000256" key="3">
    <source>
        <dbReference type="SAM" id="SignalP"/>
    </source>
</evidence>
<organism evidence="5 6">
    <name type="scientific">Elysia chlorotica</name>
    <name type="common">Eastern emerald elysia</name>
    <name type="synonym">Sea slug</name>
    <dbReference type="NCBI Taxonomy" id="188477"/>
    <lineage>
        <taxon>Eukaryota</taxon>
        <taxon>Metazoa</taxon>
        <taxon>Spiralia</taxon>
        <taxon>Lophotrochozoa</taxon>
        <taxon>Mollusca</taxon>
        <taxon>Gastropoda</taxon>
        <taxon>Heterobranchia</taxon>
        <taxon>Euthyneura</taxon>
        <taxon>Panpulmonata</taxon>
        <taxon>Sacoglossa</taxon>
        <taxon>Placobranchoidea</taxon>
        <taxon>Plakobranchidae</taxon>
        <taxon>Elysia</taxon>
    </lineage>
</organism>
<evidence type="ECO:0000259" key="4">
    <source>
        <dbReference type="PROSITE" id="PS50958"/>
    </source>
</evidence>
<accession>A0A3S0ZPB1</accession>
<feature type="signal peptide" evidence="3">
    <location>
        <begin position="1"/>
        <end position="19"/>
    </location>
</feature>
<evidence type="ECO:0000313" key="5">
    <source>
        <dbReference type="EMBL" id="RUS82586.1"/>
    </source>
</evidence>
<keyword evidence="1" id="KW-1015">Disulfide bond</keyword>
<dbReference type="PROSITE" id="PS50958">
    <property type="entry name" value="SMB_2"/>
    <property type="match status" value="1"/>
</dbReference>
<evidence type="ECO:0000256" key="2">
    <source>
        <dbReference type="SAM" id="MobiDB-lite"/>
    </source>
</evidence>
<dbReference type="InterPro" id="IPR036024">
    <property type="entry name" value="Somatomedin_B-like_dom_sf"/>
</dbReference>
<comment type="caution">
    <text evidence="5">The sequence shown here is derived from an EMBL/GenBank/DDBJ whole genome shotgun (WGS) entry which is preliminary data.</text>
</comment>
<protein>
    <recommendedName>
        <fullName evidence="4">SMB domain-containing protein</fullName>
    </recommendedName>
</protein>
<feature type="chain" id="PRO_5018617919" description="SMB domain-containing protein" evidence="3">
    <location>
        <begin position="20"/>
        <end position="773"/>
    </location>
</feature>
<dbReference type="AlphaFoldDB" id="A0A3S0ZPB1"/>
<proteinExistence type="predicted"/>
<dbReference type="OrthoDB" id="6216652at2759"/>
<dbReference type="SUPFAM" id="SSF90188">
    <property type="entry name" value="Somatomedin B domain"/>
    <property type="match status" value="1"/>
</dbReference>
<dbReference type="InterPro" id="IPR001212">
    <property type="entry name" value="Somatomedin_B_dom"/>
</dbReference>
<sequence length="773" mass="85623">MILVLAFFTTRHFFRIVQASWSNVPSADVSPETNAAAEVDKSFIEAEKGAGRRGLFLCNDLSTLNESLGQEAQSRPESAFTMYNGSSDNLANKTADTNLGYTQGGDDLETLAQVQVTAQTSQAPVTSLFIKLNEGNVNREARVDHTGPQVSTVSSSVYPVRENHLGDDPLLTCRGRCGFGASFPCGCSASCVVYQTCCRDIALDCPHVVQKAWSEFQHLITADVLCDDDAVLKITSCPKEYGNHNINKNGNKNIPGQRQHPHSAMGRGITQNPQQISKSLESPFNISDLEQGLKEANQKFYQALLSSSPMTDLSTGFTFINRSIYECHGVAAENISPWSLQLDYIFPNPTNLADLEPLLKNHNTYMPLFNERILFPHLCSRHIVRKCNRFSIHGDSNKELEEKCLNGTAGVVQAFSDNSKLYFNIFCAYCNEGRNGAFMLYQRHQTEFKDFELKVLMSHSGDDRYSLTVLNHASIHVSWLSGQCFISQAALEQDSSNKNPGEQRGHTVCSTTCSKMYFTHSPDGICRAPHTAVVALTDAGLPPLCRRAIPLLADFIICGLKHLIPSLKNADFHPSMVTNAFDKRLNKTLHVVRLHMELPTLAAGFFANQVDESWSNYHRLAVLVKTFALYRTSHNLCNETEENGGKSDSDSNQISLMSQSHNYDVSYHERGLVIRGEVVDSENKTTFCLSFTSRDTSTNVDASEVPFHLMCSEEAAREKDEAMIQMLANSRCFKPPPDLATSRGGHVTRPAADWARPLSLVTAALFALSHIDM</sequence>
<evidence type="ECO:0000256" key="1">
    <source>
        <dbReference type="ARBA" id="ARBA00023157"/>
    </source>
</evidence>
<dbReference type="EMBL" id="RQTK01000280">
    <property type="protein sequence ID" value="RUS82586.1"/>
    <property type="molecule type" value="Genomic_DNA"/>
</dbReference>
<feature type="region of interest" description="Disordered" evidence="2">
    <location>
        <begin position="246"/>
        <end position="268"/>
    </location>
</feature>
<evidence type="ECO:0000313" key="6">
    <source>
        <dbReference type="Proteomes" id="UP000271974"/>
    </source>
</evidence>
<name>A0A3S0ZPB1_ELYCH</name>
<keyword evidence="3" id="KW-0732">Signal</keyword>
<keyword evidence="6" id="KW-1185">Reference proteome</keyword>
<reference evidence="5 6" key="1">
    <citation type="submission" date="2019-01" db="EMBL/GenBank/DDBJ databases">
        <title>A draft genome assembly of the solar-powered sea slug Elysia chlorotica.</title>
        <authorList>
            <person name="Cai H."/>
            <person name="Li Q."/>
            <person name="Fang X."/>
            <person name="Li J."/>
            <person name="Curtis N.E."/>
            <person name="Altenburger A."/>
            <person name="Shibata T."/>
            <person name="Feng M."/>
            <person name="Maeda T."/>
            <person name="Schwartz J.A."/>
            <person name="Shigenobu S."/>
            <person name="Lundholm N."/>
            <person name="Nishiyama T."/>
            <person name="Yang H."/>
            <person name="Hasebe M."/>
            <person name="Li S."/>
            <person name="Pierce S.K."/>
            <person name="Wang J."/>
        </authorList>
    </citation>
    <scope>NUCLEOTIDE SEQUENCE [LARGE SCALE GENOMIC DNA]</scope>
    <source>
        <strain evidence="5">EC2010</strain>
        <tissue evidence="5">Whole organism of an adult</tissue>
    </source>
</reference>
<feature type="domain" description="SMB" evidence="4">
    <location>
        <begin position="169"/>
        <end position="209"/>
    </location>
</feature>
<gene>
    <name evidence="5" type="ORF">EGW08_009660</name>
</gene>
<dbReference type="Proteomes" id="UP000271974">
    <property type="component" value="Unassembled WGS sequence"/>
</dbReference>